<evidence type="ECO:0000313" key="3">
    <source>
        <dbReference type="Proteomes" id="UP001472677"/>
    </source>
</evidence>
<feature type="region of interest" description="Disordered" evidence="1">
    <location>
        <begin position="51"/>
        <end position="87"/>
    </location>
</feature>
<dbReference type="EMBL" id="JBBPBM010000006">
    <property type="protein sequence ID" value="KAK8580785.1"/>
    <property type="molecule type" value="Genomic_DNA"/>
</dbReference>
<dbReference type="PANTHER" id="PTHR46691:SF1">
    <property type="entry name" value="AT-RICH INTERACTIVE DOMAIN-CONTAINING PROTEIN 2"/>
    <property type="match status" value="1"/>
</dbReference>
<dbReference type="PANTHER" id="PTHR46691">
    <property type="entry name" value="HIGH MOBILITY GROUP B PROTEIN 9"/>
    <property type="match status" value="1"/>
</dbReference>
<accession>A0ABR2FIU0</accession>
<gene>
    <name evidence="2" type="ORF">V6N12_071037</name>
</gene>
<name>A0ABR2FIU0_9ROSI</name>
<feature type="compositionally biased region" description="Basic residues" evidence="1">
    <location>
        <begin position="53"/>
        <end position="69"/>
    </location>
</feature>
<organism evidence="2 3">
    <name type="scientific">Hibiscus sabdariffa</name>
    <name type="common">roselle</name>
    <dbReference type="NCBI Taxonomy" id="183260"/>
    <lineage>
        <taxon>Eukaryota</taxon>
        <taxon>Viridiplantae</taxon>
        <taxon>Streptophyta</taxon>
        <taxon>Embryophyta</taxon>
        <taxon>Tracheophyta</taxon>
        <taxon>Spermatophyta</taxon>
        <taxon>Magnoliopsida</taxon>
        <taxon>eudicotyledons</taxon>
        <taxon>Gunneridae</taxon>
        <taxon>Pentapetalae</taxon>
        <taxon>rosids</taxon>
        <taxon>malvids</taxon>
        <taxon>Malvales</taxon>
        <taxon>Malvaceae</taxon>
        <taxon>Malvoideae</taxon>
        <taxon>Hibiscus</taxon>
    </lineage>
</organism>
<sequence>MTMQMPGQGTIEGKFDCGYLISVRLGSEVLSGVIYHPEKHPASECSNAIVPCKHIRSGRQSGRRRRRRRRAEDPSHPKPNRSGLHPI</sequence>
<proteinExistence type="predicted"/>
<evidence type="ECO:0000256" key="1">
    <source>
        <dbReference type="SAM" id="MobiDB-lite"/>
    </source>
</evidence>
<dbReference type="Proteomes" id="UP001472677">
    <property type="component" value="Unassembled WGS sequence"/>
</dbReference>
<evidence type="ECO:0000313" key="2">
    <source>
        <dbReference type="EMBL" id="KAK8580785.1"/>
    </source>
</evidence>
<comment type="caution">
    <text evidence="2">The sequence shown here is derived from an EMBL/GenBank/DDBJ whole genome shotgun (WGS) entry which is preliminary data.</text>
</comment>
<reference evidence="2 3" key="1">
    <citation type="journal article" date="2024" name="G3 (Bethesda)">
        <title>Genome assembly of Hibiscus sabdariffa L. provides insights into metabolisms of medicinal natural products.</title>
        <authorList>
            <person name="Kim T."/>
        </authorList>
    </citation>
    <scope>NUCLEOTIDE SEQUENCE [LARGE SCALE GENOMIC DNA]</scope>
    <source>
        <strain evidence="2">TK-2024</strain>
        <tissue evidence="2">Old leaves</tissue>
    </source>
</reference>
<keyword evidence="3" id="KW-1185">Reference proteome</keyword>
<protein>
    <submittedName>
        <fullName evidence="2">Uncharacterized protein</fullName>
    </submittedName>
</protein>